<organism evidence="1 2">
    <name type="scientific">Catharanthus roseus</name>
    <name type="common">Madagascar periwinkle</name>
    <name type="synonym">Vinca rosea</name>
    <dbReference type="NCBI Taxonomy" id="4058"/>
    <lineage>
        <taxon>Eukaryota</taxon>
        <taxon>Viridiplantae</taxon>
        <taxon>Streptophyta</taxon>
        <taxon>Embryophyta</taxon>
        <taxon>Tracheophyta</taxon>
        <taxon>Spermatophyta</taxon>
        <taxon>Magnoliopsida</taxon>
        <taxon>eudicotyledons</taxon>
        <taxon>Gunneridae</taxon>
        <taxon>Pentapetalae</taxon>
        <taxon>asterids</taxon>
        <taxon>lamiids</taxon>
        <taxon>Gentianales</taxon>
        <taxon>Apocynaceae</taxon>
        <taxon>Rauvolfioideae</taxon>
        <taxon>Vinceae</taxon>
        <taxon>Catharanthinae</taxon>
        <taxon>Catharanthus</taxon>
    </lineage>
</organism>
<protein>
    <submittedName>
        <fullName evidence="1">Uncharacterized protein</fullName>
    </submittedName>
</protein>
<name>A0ACC0AN98_CATRO</name>
<gene>
    <name evidence="1" type="ORF">M9H77_20284</name>
</gene>
<dbReference type="EMBL" id="CM044705">
    <property type="protein sequence ID" value="KAI5660961.1"/>
    <property type="molecule type" value="Genomic_DNA"/>
</dbReference>
<sequence>MVGVYDNWDRLVGATLRREQLRLYVERTPSDLSLASSSSFSSLNFMINSSRLSIPRNFPSSLLKMKFEYDEILRATNYLSESNFIKHGRSGDLYRGVVKGNLVVIKRIDLSSAKKEQYYISELKVLDKLSDRGLVPLLGHCSENWKEKYLVYKCMPNRDLSSSFYSRVIFLEGIFSTWENRLTIATGIAVALYFLHHQCFPPLVHRDIQASSILLDDGFVVRLCSLGDVCTEGRASKKTSTKFQASSEDSKQEPPGMPNDPTCAYDVYCFGKVLLELVTGKLGAADDSSIMNELMKPVTSSSLPRIPKNLEYHLSQFEENKSPLNFERIIDPTATADLHGRDGKVWTMAMVAKACLNPEPSRRPSMPIVLMTLKNPPMMVFMADGSLLIPEKTKPMRSKLSRLVRALGLEI</sequence>
<evidence type="ECO:0000313" key="1">
    <source>
        <dbReference type="EMBL" id="KAI5660961.1"/>
    </source>
</evidence>
<evidence type="ECO:0000313" key="2">
    <source>
        <dbReference type="Proteomes" id="UP001060085"/>
    </source>
</evidence>
<keyword evidence="2" id="KW-1185">Reference proteome</keyword>
<accession>A0ACC0AN98</accession>
<reference evidence="2" key="1">
    <citation type="journal article" date="2023" name="Nat. Plants">
        <title>Single-cell RNA sequencing provides a high-resolution roadmap for understanding the multicellular compartmentation of specialized metabolism.</title>
        <authorList>
            <person name="Sun S."/>
            <person name="Shen X."/>
            <person name="Li Y."/>
            <person name="Li Y."/>
            <person name="Wang S."/>
            <person name="Li R."/>
            <person name="Zhang H."/>
            <person name="Shen G."/>
            <person name="Guo B."/>
            <person name="Wei J."/>
            <person name="Xu J."/>
            <person name="St-Pierre B."/>
            <person name="Chen S."/>
            <person name="Sun C."/>
        </authorList>
    </citation>
    <scope>NUCLEOTIDE SEQUENCE [LARGE SCALE GENOMIC DNA]</scope>
</reference>
<comment type="caution">
    <text evidence="1">The sequence shown here is derived from an EMBL/GenBank/DDBJ whole genome shotgun (WGS) entry which is preliminary data.</text>
</comment>
<proteinExistence type="predicted"/>
<dbReference type="Proteomes" id="UP001060085">
    <property type="component" value="Linkage Group LG05"/>
</dbReference>